<evidence type="ECO:0000256" key="1">
    <source>
        <dbReference type="ARBA" id="ARBA00005086"/>
    </source>
</evidence>
<dbReference type="Gene3D" id="3.40.50.720">
    <property type="entry name" value="NAD(P)-binding Rossmann-like Domain"/>
    <property type="match status" value="1"/>
</dbReference>
<protein>
    <submittedName>
        <fullName evidence="7">3-hydroxybutyryl-CoA dehydrogenase</fullName>
        <ecNumber evidence="7">1.1.1.157</ecNumber>
    </submittedName>
</protein>
<keyword evidence="8" id="KW-1185">Reference proteome</keyword>
<organism evidence="7 8">
    <name type="scientific">Corynebacterium guangdongense</name>
    <dbReference type="NCBI Taxonomy" id="1783348"/>
    <lineage>
        <taxon>Bacteria</taxon>
        <taxon>Bacillati</taxon>
        <taxon>Actinomycetota</taxon>
        <taxon>Actinomycetes</taxon>
        <taxon>Mycobacteriales</taxon>
        <taxon>Corynebacteriaceae</taxon>
        <taxon>Corynebacterium</taxon>
    </lineage>
</organism>
<dbReference type="InterPro" id="IPR006176">
    <property type="entry name" value="3-OHacyl-CoA_DH_NAD-bd"/>
</dbReference>
<feature type="region of interest" description="Disordered" evidence="4">
    <location>
        <begin position="255"/>
        <end position="286"/>
    </location>
</feature>
<evidence type="ECO:0000313" key="8">
    <source>
        <dbReference type="Proteomes" id="UP001180840"/>
    </source>
</evidence>
<dbReference type="Pfam" id="PF02737">
    <property type="entry name" value="3HCDH_N"/>
    <property type="match status" value="1"/>
</dbReference>
<dbReference type="InterPro" id="IPR036291">
    <property type="entry name" value="NAD(P)-bd_dom_sf"/>
</dbReference>
<dbReference type="Proteomes" id="UP001180840">
    <property type="component" value="Unassembled WGS sequence"/>
</dbReference>
<evidence type="ECO:0000259" key="5">
    <source>
        <dbReference type="Pfam" id="PF00725"/>
    </source>
</evidence>
<dbReference type="RefSeq" id="WP_290197140.1">
    <property type="nucleotide sequence ID" value="NZ_CP047654.1"/>
</dbReference>
<accession>A0ABU1ZUB1</accession>
<dbReference type="GO" id="GO:0008691">
    <property type="term" value="F:3-hydroxybutyryl-CoA dehydrogenase activity"/>
    <property type="evidence" value="ECO:0007669"/>
    <property type="project" value="UniProtKB-EC"/>
</dbReference>
<dbReference type="PANTHER" id="PTHR48075">
    <property type="entry name" value="3-HYDROXYACYL-COA DEHYDROGENASE FAMILY PROTEIN"/>
    <property type="match status" value="1"/>
</dbReference>
<dbReference type="SUPFAM" id="SSF48179">
    <property type="entry name" value="6-phosphogluconate dehydrogenase C-terminal domain-like"/>
    <property type="match status" value="1"/>
</dbReference>
<dbReference type="PANTHER" id="PTHR48075:SF5">
    <property type="entry name" value="3-HYDROXYBUTYRYL-COA DEHYDROGENASE"/>
    <property type="match status" value="1"/>
</dbReference>
<dbReference type="InterPro" id="IPR008927">
    <property type="entry name" value="6-PGluconate_DH-like_C_sf"/>
</dbReference>
<evidence type="ECO:0000256" key="4">
    <source>
        <dbReference type="SAM" id="MobiDB-lite"/>
    </source>
</evidence>
<dbReference type="InterPro" id="IPR013328">
    <property type="entry name" value="6PGD_dom2"/>
</dbReference>
<reference evidence="7" key="1">
    <citation type="submission" date="2023-07" db="EMBL/GenBank/DDBJ databases">
        <title>Sequencing the genomes of 1000 actinobacteria strains.</title>
        <authorList>
            <person name="Klenk H.-P."/>
        </authorList>
    </citation>
    <scope>NUCLEOTIDE SEQUENCE</scope>
    <source>
        <strain evidence="7">DSM 107476</strain>
    </source>
</reference>
<dbReference type="SUPFAM" id="SSF51735">
    <property type="entry name" value="NAD(P)-binding Rossmann-fold domains"/>
    <property type="match status" value="1"/>
</dbReference>
<feature type="domain" description="3-hydroxyacyl-CoA dehydrogenase NAD binding" evidence="6">
    <location>
        <begin position="5"/>
        <end position="183"/>
    </location>
</feature>
<feature type="domain" description="3-hydroxyacyl-CoA dehydrogenase C-terminal" evidence="5">
    <location>
        <begin position="188"/>
        <end position="284"/>
    </location>
</feature>
<dbReference type="Pfam" id="PF00725">
    <property type="entry name" value="3HCDH"/>
    <property type="match status" value="1"/>
</dbReference>
<keyword evidence="3 7" id="KW-0560">Oxidoreductase</keyword>
<comment type="caution">
    <text evidence="7">The sequence shown here is derived from an EMBL/GenBank/DDBJ whole genome shotgun (WGS) entry which is preliminary data.</text>
</comment>
<dbReference type="EC" id="1.1.1.157" evidence="7"/>
<evidence type="ECO:0000259" key="6">
    <source>
        <dbReference type="Pfam" id="PF02737"/>
    </source>
</evidence>
<evidence type="ECO:0000313" key="7">
    <source>
        <dbReference type="EMBL" id="MDR7328385.1"/>
    </source>
</evidence>
<name>A0ABU1ZUB1_9CORY</name>
<gene>
    <name evidence="7" type="ORF">J2S39_000061</name>
</gene>
<comment type="pathway">
    <text evidence="1">Lipid metabolism; butanoate metabolism.</text>
</comment>
<sequence length="286" mass="30597">MQVNTISVIGAGAMGRQIAMVAALAGYTTHVQDVSPAAVCAADEDMRAWAKGRVEKGRLSQEEIDAALARLHYTTDLKEAVADADLVIEAATEKLDIKRSIFADIDRHAPAHAILATNSSTYGSSAVADATGRPGKVCNIHFFNPALVMKAVEVVRHPGTDDDTIATAVEVVEKLGKEPVVLNQEIPGFVANRLMGAIRSEALALYDAGIASFEDIDTAAKSALGHPMGPFELMDLVGIDVTYLIREATYSLTGDEADQPHPLLTEKYESGDHGRKTGKGWYSYDD</sequence>
<dbReference type="EMBL" id="JAVDXZ010000001">
    <property type="protein sequence ID" value="MDR7328385.1"/>
    <property type="molecule type" value="Genomic_DNA"/>
</dbReference>
<dbReference type="InterPro" id="IPR006108">
    <property type="entry name" value="3HC_DH_C"/>
</dbReference>
<dbReference type="Gene3D" id="1.10.1040.10">
    <property type="entry name" value="N-(1-d-carboxylethyl)-l-norvaline Dehydrogenase, domain 2"/>
    <property type="match status" value="1"/>
</dbReference>
<evidence type="ECO:0000256" key="2">
    <source>
        <dbReference type="ARBA" id="ARBA00009463"/>
    </source>
</evidence>
<dbReference type="PIRSF" id="PIRSF000105">
    <property type="entry name" value="HCDH"/>
    <property type="match status" value="1"/>
</dbReference>
<dbReference type="InterPro" id="IPR022694">
    <property type="entry name" value="3-OHacyl-CoA_DH"/>
</dbReference>
<comment type="similarity">
    <text evidence="2">Belongs to the 3-hydroxyacyl-CoA dehydrogenase family.</text>
</comment>
<proteinExistence type="inferred from homology"/>
<evidence type="ECO:0000256" key="3">
    <source>
        <dbReference type="ARBA" id="ARBA00023002"/>
    </source>
</evidence>
<feature type="compositionally biased region" description="Basic and acidic residues" evidence="4">
    <location>
        <begin position="264"/>
        <end position="275"/>
    </location>
</feature>